<evidence type="ECO:0000313" key="2">
    <source>
        <dbReference type="Proteomes" id="UP000001823"/>
    </source>
</evidence>
<name>A0A0H2YUZ5_CLOP1</name>
<dbReference type="EMBL" id="CP000246">
    <property type="protein sequence ID" value="ABG84908.1"/>
    <property type="molecule type" value="Genomic_DNA"/>
</dbReference>
<reference evidence="1 2" key="1">
    <citation type="journal article" date="2006" name="Genome Res.">
        <title>Skewed genomic variability in strains of the toxigenic bacterial pathogen, Clostridium perfringens.</title>
        <authorList>
            <person name="Myers G.S."/>
            <person name="Rasko D.A."/>
            <person name="Cheung J.K."/>
            <person name="Ravel J."/>
            <person name="Seshadri R."/>
            <person name="Deboy R.T."/>
            <person name="Ren Q."/>
            <person name="Varga J."/>
            <person name="Awad M.M."/>
            <person name="Brinkac L.M."/>
            <person name="Daugherty S.C."/>
            <person name="Haft D.H."/>
            <person name="Dodson R.J."/>
            <person name="Madupu R."/>
            <person name="Nelson W.C."/>
            <person name="Rosovitz M.J."/>
            <person name="Sullivan S.A."/>
            <person name="Khouri H."/>
            <person name="Dimitrov G.I."/>
            <person name="Watkins K.L."/>
            <person name="Mulligan S."/>
            <person name="Benton J."/>
            <person name="Radune D."/>
            <person name="Fisher D.J."/>
            <person name="Atkins H.S."/>
            <person name="Hiscox T."/>
            <person name="Jost B.H."/>
            <person name="Billington S.J."/>
            <person name="Songer J.G."/>
            <person name="McClane B.A."/>
            <person name="Titball R.W."/>
            <person name="Rood J.I."/>
            <person name="Melville S.B."/>
            <person name="Paulsen I.T."/>
        </authorList>
    </citation>
    <scope>NUCLEOTIDE SEQUENCE [LARGE SCALE GENOMIC DNA]</scope>
    <source>
        <strain evidence="2">ATCC 13124 / DSM 756 / JCM 1290 / NCIMB 6125 / NCTC 8237 / S 107 / Type A</strain>
    </source>
</reference>
<dbReference type="RefSeq" id="WP_003456426.1">
    <property type="nucleotide sequence ID" value="NC_008261.1"/>
</dbReference>
<dbReference type="KEGG" id="cpf:CPF_1395"/>
<protein>
    <submittedName>
        <fullName evidence="1">Uncharacterized protein</fullName>
    </submittedName>
</protein>
<sequence length="65" mass="7455">MGDSNKNIKRELNLAVKNALHAQEYINLALNTVEKNENKQLIQNTLNNINKSVDMTKTSFYGFKE</sequence>
<dbReference type="GeneID" id="93002288"/>
<organism evidence="1 2">
    <name type="scientific">Clostridium perfringens (strain ATCC 13124 / DSM 756 / JCM 1290 / NCIMB 6125 / NCTC 8237 / Type A)</name>
    <dbReference type="NCBI Taxonomy" id="195103"/>
    <lineage>
        <taxon>Bacteria</taxon>
        <taxon>Bacillati</taxon>
        <taxon>Bacillota</taxon>
        <taxon>Clostridia</taxon>
        <taxon>Eubacteriales</taxon>
        <taxon>Clostridiaceae</taxon>
        <taxon>Clostridium</taxon>
    </lineage>
</organism>
<keyword evidence="2" id="KW-1185">Reference proteome</keyword>
<dbReference type="AlphaFoldDB" id="A0A0H2YUZ5"/>
<evidence type="ECO:0000313" key="1">
    <source>
        <dbReference type="EMBL" id="ABG84908.1"/>
    </source>
</evidence>
<accession>A0A0H2YUZ5</accession>
<gene>
    <name evidence="1" type="ordered locus">CPF_1395</name>
</gene>
<dbReference type="Proteomes" id="UP000001823">
    <property type="component" value="Chromosome"/>
</dbReference>
<dbReference type="eggNOG" id="ENOG5030QDA">
    <property type="taxonomic scope" value="Bacteria"/>
</dbReference>
<dbReference type="STRING" id="195103.CPF_1395"/>
<dbReference type="HOGENOM" id="CLU_206417_0_0_9"/>
<dbReference type="PaxDb" id="195103-CPF_1395"/>
<proteinExistence type="predicted"/>